<evidence type="ECO:0000256" key="1">
    <source>
        <dbReference type="ARBA" id="ARBA00004141"/>
    </source>
</evidence>
<evidence type="ECO:0000313" key="9">
    <source>
        <dbReference type="Proteomes" id="UP001190700"/>
    </source>
</evidence>
<evidence type="ECO:0000256" key="3">
    <source>
        <dbReference type="ARBA" id="ARBA00022692"/>
    </source>
</evidence>
<comment type="caution">
    <text evidence="8">The sequence shown here is derived from an EMBL/GenBank/DDBJ whole genome shotgun (WGS) entry which is preliminary data.</text>
</comment>
<keyword evidence="9" id="KW-1185">Reference proteome</keyword>
<dbReference type="GO" id="GO:0055085">
    <property type="term" value="P:transmembrane transport"/>
    <property type="evidence" value="ECO:0007669"/>
    <property type="project" value="InterPro"/>
</dbReference>
<keyword evidence="2" id="KW-0813">Transport</keyword>
<feature type="transmembrane region" description="Helical" evidence="6">
    <location>
        <begin position="128"/>
        <end position="145"/>
    </location>
</feature>
<accession>A0AAE0BNT5</accession>
<evidence type="ECO:0000256" key="5">
    <source>
        <dbReference type="ARBA" id="ARBA00023136"/>
    </source>
</evidence>
<dbReference type="InterPro" id="IPR051475">
    <property type="entry name" value="Diverse_Ion_Transporter"/>
</dbReference>
<sequence length="543" mass="58821">MSEGVWMVTALPRLAAQVYLEQASPGDDHNQTSWTLLGSIGSYKMKEETKDYFLTFYPKEEDEYRSAGGTVRLVVALGEHEQLCDDTAVVTGVHIHQLGVIGKAQTWIALVILLGTLGMIASEVVHRTLAAMLGSFMVLTLLLLVDRVPDIGTVVEWVDEGALALLFGMMIMIGKLSTTGFFEVITFTMIEMCGGSKFRLITILCATTAVLSAFLDNVTTVMLVAPVTMQLCDVLAMDPLPFLISLTLYSNIGGTATMIGDPPNIIVGNGLESEGIGFLDFMINLAPGVIIISFVCIGLIPYLFPRHKVMGAIEGYDSVLELKKDYRITNWPLLIRTGVVLGVVILGFLLHPLHHVNPAWIALLGAVGLIMITSPHELHHDFEAVEWDTLIFFAALFVMVEGLAEVGLIRAIGDILVSIIASVEETQRLTVTIMLLTWVSAIVSAFLDNIPYTATMVPVIKQLVDEDLGLELHPLAWSLCFGACLGGNGSLVGASANVVVAGIAEKYGHHISFIDFLKAGFPMMIVSVTVASAYLLLVWTVIL</sequence>
<feature type="transmembrane region" description="Helical" evidence="6">
    <location>
        <begin position="165"/>
        <end position="186"/>
    </location>
</feature>
<reference evidence="8 9" key="1">
    <citation type="journal article" date="2015" name="Genome Biol. Evol.">
        <title>Comparative Genomics of a Bacterivorous Green Alga Reveals Evolutionary Causalities and Consequences of Phago-Mixotrophic Mode of Nutrition.</title>
        <authorList>
            <person name="Burns J.A."/>
            <person name="Paasch A."/>
            <person name="Narechania A."/>
            <person name="Kim E."/>
        </authorList>
    </citation>
    <scope>NUCLEOTIDE SEQUENCE [LARGE SCALE GENOMIC DNA]</scope>
    <source>
        <strain evidence="8 9">PLY_AMNH</strain>
    </source>
</reference>
<feature type="transmembrane region" description="Helical" evidence="6">
    <location>
        <begin position="390"/>
        <end position="409"/>
    </location>
</feature>
<dbReference type="Proteomes" id="UP001190700">
    <property type="component" value="Unassembled WGS sequence"/>
</dbReference>
<feature type="transmembrane region" description="Helical" evidence="6">
    <location>
        <begin position="281"/>
        <end position="304"/>
    </location>
</feature>
<evidence type="ECO:0000259" key="7">
    <source>
        <dbReference type="Pfam" id="PF03600"/>
    </source>
</evidence>
<dbReference type="InterPro" id="IPR004680">
    <property type="entry name" value="Cit_transptr-like_dom"/>
</dbReference>
<evidence type="ECO:0000313" key="8">
    <source>
        <dbReference type="EMBL" id="KAK3239165.1"/>
    </source>
</evidence>
<feature type="domain" description="Citrate transporter-like" evidence="7">
    <location>
        <begin position="119"/>
        <end position="482"/>
    </location>
</feature>
<name>A0AAE0BNT5_9CHLO</name>
<proteinExistence type="predicted"/>
<evidence type="ECO:0000256" key="2">
    <source>
        <dbReference type="ARBA" id="ARBA00022448"/>
    </source>
</evidence>
<keyword evidence="3 6" id="KW-0812">Transmembrane</keyword>
<protein>
    <recommendedName>
        <fullName evidence="7">Citrate transporter-like domain-containing protein</fullName>
    </recommendedName>
</protein>
<dbReference type="EMBL" id="LGRX02034007">
    <property type="protein sequence ID" value="KAK3239165.1"/>
    <property type="molecule type" value="Genomic_DNA"/>
</dbReference>
<gene>
    <name evidence="8" type="ORF">CYMTET_50889</name>
</gene>
<keyword evidence="5 6" id="KW-0472">Membrane</keyword>
<feature type="transmembrane region" description="Helical" evidence="6">
    <location>
        <begin position="333"/>
        <end position="353"/>
    </location>
</feature>
<feature type="transmembrane region" description="Helical" evidence="6">
    <location>
        <begin position="359"/>
        <end position="378"/>
    </location>
</feature>
<keyword evidence="4 6" id="KW-1133">Transmembrane helix</keyword>
<feature type="transmembrane region" description="Helical" evidence="6">
    <location>
        <begin position="521"/>
        <end position="542"/>
    </location>
</feature>
<comment type="subcellular location">
    <subcellularLocation>
        <location evidence="1">Membrane</location>
        <topology evidence="1">Multi-pass membrane protein</topology>
    </subcellularLocation>
</comment>
<dbReference type="AlphaFoldDB" id="A0AAE0BNT5"/>
<evidence type="ECO:0000256" key="6">
    <source>
        <dbReference type="SAM" id="Phobius"/>
    </source>
</evidence>
<feature type="transmembrane region" description="Helical" evidence="6">
    <location>
        <begin position="198"/>
        <end position="215"/>
    </location>
</feature>
<feature type="transmembrane region" description="Helical" evidence="6">
    <location>
        <begin position="104"/>
        <end position="121"/>
    </location>
</feature>
<dbReference type="GO" id="GO:0016020">
    <property type="term" value="C:membrane"/>
    <property type="evidence" value="ECO:0007669"/>
    <property type="project" value="UniProtKB-SubCell"/>
</dbReference>
<feature type="transmembrane region" description="Helical" evidence="6">
    <location>
        <begin position="429"/>
        <end position="447"/>
    </location>
</feature>
<evidence type="ECO:0000256" key="4">
    <source>
        <dbReference type="ARBA" id="ARBA00022989"/>
    </source>
</evidence>
<organism evidence="8 9">
    <name type="scientific">Cymbomonas tetramitiformis</name>
    <dbReference type="NCBI Taxonomy" id="36881"/>
    <lineage>
        <taxon>Eukaryota</taxon>
        <taxon>Viridiplantae</taxon>
        <taxon>Chlorophyta</taxon>
        <taxon>Pyramimonadophyceae</taxon>
        <taxon>Pyramimonadales</taxon>
        <taxon>Pyramimonadaceae</taxon>
        <taxon>Cymbomonas</taxon>
    </lineage>
</organism>
<dbReference type="PANTHER" id="PTHR43568">
    <property type="entry name" value="P PROTEIN"/>
    <property type="match status" value="1"/>
</dbReference>
<dbReference type="Pfam" id="PF03600">
    <property type="entry name" value="CitMHS"/>
    <property type="match status" value="1"/>
</dbReference>
<dbReference type="PANTHER" id="PTHR43568:SF1">
    <property type="entry name" value="P PROTEIN"/>
    <property type="match status" value="1"/>
</dbReference>
<dbReference type="CDD" id="cd01116">
    <property type="entry name" value="P_permease"/>
    <property type="match status" value="1"/>
</dbReference>